<dbReference type="GO" id="GO:0051082">
    <property type="term" value="F:unfolded protein binding"/>
    <property type="evidence" value="ECO:0007669"/>
    <property type="project" value="InterPro"/>
</dbReference>
<dbReference type="PRINTS" id="PR00775">
    <property type="entry name" value="HEATSHOCK90"/>
</dbReference>
<protein>
    <submittedName>
        <fullName evidence="8">Uncharacterized protein</fullName>
    </submittedName>
</protein>
<keyword evidence="5" id="KW-0346">Stress response</keyword>
<evidence type="ECO:0000256" key="6">
    <source>
        <dbReference type="ARBA" id="ARBA00023186"/>
    </source>
</evidence>
<dbReference type="AlphaFoldDB" id="A0A833ZDU7"/>
<dbReference type="InterPro" id="IPR036890">
    <property type="entry name" value="HATPase_C_sf"/>
</dbReference>
<evidence type="ECO:0000256" key="5">
    <source>
        <dbReference type="ARBA" id="ARBA00023016"/>
    </source>
</evidence>
<keyword evidence="3" id="KW-0547">Nucleotide-binding</keyword>
<dbReference type="GO" id="GO:0140662">
    <property type="term" value="F:ATP-dependent protein folding chaperone"/>
    <property type="evidence" value="ECO:0007669"/>
    <property type="project" value="InterPro"/>
</dbReference>
<comment type="similarity">
    <text evidence="1">Belongs to the heat shock protein 90 family.</text>
</comment>
<dbReference type="EMBL" id="JABVXQ010000009">
    <property type="protein sequence ID" value="KAF6090823.1"/>
    <property type="molecule type" value="Genomic_DNA"/>
</dbReference>
<evidence type="ECO:0000256" key="2">
    <source>
        <dbReference type="ARBA" id="ARBA00022490"/>
    </source>
</evidence>
<feature type="compositionally biased region" description="Acidic residues" evidence="7">
    <location>
        <begin position="155"/>
        <end position="177"/>
    </location>
</feature>
<evidence type="ECO:0000313" key="8">
    <source>
        <dbReference type="EMBL" id="KAF6090823.1"/>
    </source>
</evidence>
<proteinExistence type="inferred from homology"/>
<feature type="compositionally biased region" description="Basic and acidic residues" evidence="7">
    <location>
        <begin position="178"/>
        <end position="192"/>
    </location>
</feature>
<dbReference type="Pfam" id="PF00183">
    <property type="entry name" value="HSP90"/>
    <property type="match status" value="1"/>
</dbReference>
<dbReference type="GO" id="GO:0016887">
    <property type="term" value="F:ATP hydrolysis activity"/>
    <property type="evidence" value="ECO:0007669"/>
    <property type="project" value="InterPro"/>
</dbReference>
<dbReference type="FunFam" id="3.30.565.10:FF:000357">
    <property type="entry name" value="Heat shock protein HSP 90-beta"/>
    <property type="match status" value="1"/>
</dbReference>
<dbReference type="Proteomes" id="UP000664940">
    <property type="component" value="Unassembled WGS sequence"/>
</dbReference>
<organism evidence="8 9">
    <name type="scientific">Phyllostomus discolor</name>
    <name type="common">pale spear-nosed bat</name>
    <dbReference type="NCBI Taxonomy" id="89673"/>
    <lineage>
        <taxon>Eukaryota</taxon>
        <taxon>Metazoa</taxon>
        <taxon>Chordata</taxon>
        <taxon>Craniata</taxon>
        <taxon>Vertebrata</taxon>
        <taxon>Euteleostomi</taxon>
        <taxon>Mammalia</taxon>
        <taxon>Eutheria</taxon>
        <taxon>Laurasiatheria</taxon>
        <taxon>Chiroptera</taxon>
        <taxon>Yangochiroptera</taxon>
        <taxon>Phyllostomidae</taxon>
        <taxon>Phyllostominae</taxon>
        <taxon>Phyllostomus</taxon>
    </lineage>
</organism>
<evidence type="ECO:0000256" key="3">
    <source>
        <dbReference type="ARBA" id="ARBA00022741"/>
    </source>
</evidence>
<dbReference type="SUPFAM" id="SSF55874">
    <property type="entry name" value="ATPase domain of HSP90 chaperone/DNA topoisomerase II/histidine kinase"/>
    <property type="match status" value="1"/>
</dbReference>
<evidence type="ECO:0000256" key="1">
    <source>
        <dbReference type="ARBA" id="ARBA00008239"/>
    </source>
</evidence>
<dbReference type="InterPro" id="IPR020575">
    <property type="entry name" value="Hsp90_N"/>
</dbReference>
<keyword evidence="2" id="KW-0963">Cytoplasm</keyword>
<evidence type="ECO:0000313" key="9">
    <source>
        <dbReference type="Proteomes" id="UP000664940"/>
    </source>
</evidence>
<name>A0A833ZDU7_9CHIR</name>
<keyword evidence="4" id="KW-0067">ATP-binding</keyword>
<gene>
    <name evidence="8" type="ORF">HJG60_012205</name>
</gene>
<sequence length="214" mass="24324">MSLIINTFYSNEEIFLQEFISNTSDALNKICHESLTDPSKLGSDEELKIDIFPNPQEHTLTLVGSGISMTKADLINSLGTIDKSSTKAFMEAFQVGEDISMLGQFVVDFHSAYLVAEKVIVITTHSDDKQYAWEPSAGGSFTIDDEAEEEKREKEEEDKYEEKLETEEVGSDEEDDSANDKKRKEKKIKEKYIEHEELNKTKPIWTRNPDGITQ</sequence>
<keyword evidence="6" id="KW-0143">Chaperone</keyword>
<accession>A0A833ZDU7</accession>
<reference evidence="8 9" key="1">
    <citation type="journal article" date="2020" name="Nature">
        <title>Six reference-quality genomes reveal evolution of bat adaptations.</title>
        <authorList>
            <person name="Jebb D."/>
            <person name="Huang Z."/>
            <person name="Pippel M."/>
            <person name="Hughes G.M."/>
            <person name="Lavrichenko K."/>
            <person name="Devanna P."/>
            <person name="Winkler S."/>
            <person name="Jermiin L.S."/>
            <person name="Skirmuntt E.C."/>
            <person name="Katzourakis A."/>
            <person name="Burkitt-Gray L."/>
            <person name="Ray D.A."/>
            <person name="Sullivan K.A.M."/>
            <person name="Roscito J.G."/>
            <person name="Kirilenko B.M."/>
            <person name="Davalos L.M."/>
            <person name="Corthals A.P."/>
            <person name="Power M.L."/>
            <person name="Jones G."/>
            <person name="Ransome R.D."/>
            <person name="Dechmann D.K.N."/>
            <person name="Locatelli A.G."/>
            <person name="Puechmaille S.J."/>
            <person name="Fedrigo O."/>
            <person name="Jarvis E.D."/>
            <person name="Hiller M."/>
            <person name="Vernes S.C."/>
            <person name="Myers E.W."/>
            <person name="Teeling E.C."/>
        </authorList>
    </citation>
    <scope>NUCLEOTIDE SEQUENCE [LARGE SCALE GENOMIC DNA]</scope>
    <source>
        <strain evidence="8">Bat1K_MPI-CBG_1</strain>
    </source>
</reference>
<evidence type="ECO:0000256" key="4">
    <source>
        <dbReference type="ARBA" id="ARBA00022840"/>
    </source>
</evidence>
<evidence type="ECO:0000256" key="7">
    <source>
        <dbReference type="SAM" id="MobiDB-lite"/>
    </source>
</evidence>
<dbReference type="PANTHER" id="PTHR11528">
    <property type="entry name" value="HEAT SHOCK PROTEIN 90 FAMILY MEMBER"/>
    <property type="match status" value="1"/>
</dbReference>
<feature type="region of interest" description="Disordered" evidence="7">
    <location>
        <begin position="133"/>
        <end position="192"/>
    </location>
</feature>
<dbReference type="Gene3D" id="3.30.565.10">
    <property type="entry name" value="Histidine kinase-like ATPase, C-terminal domain"/>
    <property type="match status" value="1"/>
</dbReference>
<dbReference type="InterPro" id="IPR001404">
    <property type="entry name" value="Hsp90_fam"/>
</dbReference>
<dbReference type="GO" id="GO:0005524">
    <property type="term" value="F:ATP binding"/>
    <property type="evidence" value="ECO:0007669"/>
    <property type="project" value="UniProtKB-KW"/>
</dbReference>
<comment type="caution">
    <text evidence="8">The sequence shown here is derived from an EMBL/GenBank/DDBJ whole genome shotgun (WGS) entry which is preliminary data.</text>
</comment>